<proteinExistence type="predicted"/>
<dbReference type="AlphaFoldDB" id="U1MX38"/>
<evidence type="ECO:0000313" key="2">
    <source>
        <dbReference type="Proteomes" id="UP000016462"/>
    </source>
</evidence>
<accession>U1MX38</accession>
<keyword evidence="2" id="KW-1185">Reference proteome</keyword>
<dbReference type="EMBL" id="ASHR01000010">
    <property type="protein sequence ID" value="ERG65155.1"/>
    <property type="molecule type" value="Genomic_DNA"/>
</dbReference>
<dbReference type="Proteomes" id="UP000016462">
    <property type="component" value="Unassembled WGS sequence"/>
</dbReference>
<protein>
    <submittedName>
        <fullName evidence="1">Uncharacterized protein</fullName>
    </submittedName>
</protein>
<comment type="caution">
    <text evidence="1">The sequence shown here is derived from an EMBL/GenBank/DDBJ whole genome shotgun (WGS) entry which is preliminary data.</text>
</comment>
<reference evidence="1 2" key="1">
    <citation type="journal article" date="2013" name="Genome Announc.">
        <title>First draft genome sequence from a member of the genus agrococcus, isolated from modern microbialites.</title>
        <authorList>
            <person name="White R.A.III."/>
            <person name="Grassa C.J."/>
            <person name="Suttle C.A."/>
        </authorList>
    </citation>
    <scope>NUCLEOTIDE SEQUENCE [LARGE SCALE GENOMIC DNA]</scope>
    <source>
        <strain evidence="1 2">RW1</strain>
    </source>
</reference>
<name>U1MX38_9MICO</name>
<gene>
    <name evidence="1" type="ORF">L332_11980</name>
</gene>
<organism evidence="1 2">
    <name type="scientific">Agrococcus pavilionensis RW1</name>
    <dbReference type="NCBI Taxonomy" id="1330458"/>
    <lineage>
        <taxon>Bacteria</taxon>
        <taxon>Bacillati</taxon>
        <taxon>Actinomycetota</taxon>
        <taxon>Actinomycetes</taxon>
        <taxon>Micrococcales</taxon>
        <taxon>Microbacteriaceae</taxon>
        <taxon>Agrococcus</taxon>
    </lineage>
</organism>
<evidence type="ECO:0000313" key="1">
    <source>
        <dbReference type="EMBL" id="ERG65155.1"/>
    </source>
</evidence>
<sequence>MRVRAARTGAVVSLVQELPAPVVARLTGLSTATSWAQAVAVSDGRYAARTGLFDDGGP</sequence>